<comment type="caution">
    <text evidence="2">The sequence shown here is derived from an EMBL/GenBank/DDBJ whole genome shotgun (WGS) entry which is preliminary data.</text>
</comment>
<proteinExistence type="predicted"/>
<dbReference type="AlphaFoldDB" id="A0A060SPQ4"/>
<evidence type="ECO:0000313" key="3">
    <source>
        <dbReference type="Proteomes" id="UP000029665"/>
    </source>
</evidence>
<dbReference type="OrthoDB" id="3356389at2759"/>
<keyword evidence="3" id="KW-1185">Reference proteome</keyword>
<evidence type="ECO:0000256" key="1">
    <source>
        <dbReference type="SAM" id="MobiDB-lite"/>
    </source>
</evidence>
<dbReference type="EMBL" id="CCBP010000363">
    <property type="protein sequence ID" value="CDO76325.1"/>
    <property type="molecule type" value="Genomic_DNA"/>
</dbReference>
<gene>
    <name evidence="2" type="ORF">BN946_scf184414.g7</name>
</gene>
<feature type="region of interest" description="Disordered" evidence="1">
    <location>
        <begin position="439"/>
        <end position="464"/>
    </location>
</feature>
<reference evidence="2" key="1">
    <citation type="submission" date="2014-01" db="EMBL/GenBank/DDBJ databases">
        <title>The genome of the white-rot fungus Pycnoporus cinnabarinus: a basidiomycete model with a versatile arsenal for lignocellulosic biomass breakdown.</title>
        <authorList>
            <person name="Levasseur A."/>
            <person name="Lomascolo A."/>
            <person name="Ruiz-Duenas F.J."/>
            <person name="Uzan E."/>
            <person name="Piumi F."/>
            <person name="Kues U."/>
            <person name="Ram A.F.J."/>
            <person name="Murat C."/>
            <person name="Haon M."/>
            <person name="Benoit I."/>
            <person name="Arfi Y."/>
            <person name="Chevret D."/>
            <person name="Drula E."/>
            <person name="Kwon M.J."/>
            <person name="Gouret P."/>
            <person name="Lesage-Meessen L."/>
            <person name="Lombard V."/>
            <person name="Mariette J."/>
            <person name="Noirot C."/>
            <person name="Park J."/>
            <person name="Patyshakuliyeva A."/>
            <person name="Wieneger R.A.B."/>
            <person name="Wosten H.A.B."/>
            <person name="Martin F."/>
            <person name="Coutinho P.M."/>
            <person name="de Vries R."/>
            <person name="Martinez A.T."/>
            <person name="Klopp C."/>
            <person name="Pontarotti P."/>
            <person name="Henrissat B."/>
            <person name="Record E."/>
        </authorList>
    </citation>
    <scope>NUCLEOTIDE SEQUENCE [LARGE SCALE GENOMIC DNA]</scope>
    <source>
        <strain evidence="2">BRFM137</strain>
    </source>
</reference>
<name>A0A060SPQ4_PYCCI</name>
<accession>A0A060SPQ4</accession>
<dbReference type="Proteomes" id="UP000029665">
    <property type="component" value="Unassembled WGS sequence"/>
</dbReference>
<dbReference type="OMA" id="FECARDE"/>
<protein>
    <submittedName>
        <fullName evidence="2">Uncharacterized protein</fullName>
    </submittedName>
</protein>
<organism evidence="2 3">
    <name type="scientific">Pycnoporus cinnabarinus</name>
    <name type="common">Cinnabar-red polypore</name>
    <name type="synonym">Trametes cinnabarina</name>
    <dbReference type="NCBI Taxonomy" id="5643"/>
    <lineage>
        <taxon>Eukaryota</taxon>
        <taxon>Fungi</taxon>
        <taxon>Dikarya</taxon>
        <taxon>Basidiomycota</taxon>
        <taxon>Agaricomycotina</taxon>
        <taxon>Agaricomycetes</taxon>
        <taxon>Polyporales</taxon>
        <taxon>Polyporaceae</taxon>
        <taxon>Trametes</taxon>
    </lineage>
</organism>
<dbReference type="HOGENOM" id="CLU_410510_0_0_1"/>
<evidence type="ECO:0000313" key="2">
    <source>
        <dbReference type="EMBL" id="CDO76325.1"/>
    </source>
</evidence>
<sequence>MEALAAELTRLLDEAIRDEQSNEEILTILQRIKDEIVWGHAFSQSESGTALYLAVGICSAARGHGEDKRISALHKVIAEAHYTQSRDDDIRQTEALWWNIDPVPDDDERLTLEFRDVTADHKTWTVNEVWPPETVEGSQGEAFGRVAQRFRVQANRKHRHPYYPSLQFDAILKSGRVSFSALVERTVADVVSDLSEERIVPFVRNDEDNHAVYSSSPARHFDAWERTLPEWCKTPDHWVEPTPPPGFVEGDIDQLPLKEQYYIKVPTLLMGGTGRLIIPSAKQPNVISRSLFVPVRKLQNELITFYNLERDADLVPYSAHLVPGQITVDAARALLGRVVQSSTEPLPDWDAEPGVKRRKINKYATQTLGYAWGLQTEEGKAAWLFCMDFGSRGVFEYVLDLTGQNRTYGDWRSPIVTRTLCCAWLRVAVLPADVRVMKAGSNPGGGETSVDRRTEPPSTDGVLPYNEWRDRTDRWKRALNRKRNAPVVEVGPDGTFVGGDLELSKGDVDEFEAEVTGAKPGIWLMAIEPSPREELGEDEEIDEEAKTIRIRAPATDPEAAWEVVGSFSVDSGIICLFSKHALDAILATGTDRQAMLEAFIDDDEGDRVFVPSGVVVSGNDGGYDIKGRRDAEGSIVELRLRL</sequence>